<dbReference type="PANTHER" id="PTHR45614">
    <property type="entry name" value="MYB PROTEIN-RELATED"/>
    <property type="match status" value="1"/>
</dbReference>
<dbReference type="InterPro" id="IPR017930">
    <property type="entry name" value="Myb_dom"/>
</dbReference>
<gene>
    <name evidence="6" type="ORF">RJT34_07051</name>
</gene>
<accession>A0AAN9PTC3</accession>
<dbReference type="InterPro" id="IPR001005">
    <property type="entry name" value="SANT/Myb"/>
</dbReference>
<feature type="domain" description="HTH myb-type" evidence="5">
    <location>
        <begin position="1"/>
        <end position="56"/>
    </location>
</feature>
<feature type="domain" description="Myb-like" evidence="4">
    <location>
        <begin position="5"/>
        <end position="52"/>
    </location>
</feature>
<reference evidence="6 7" key="1">
    <citation type="submission" date="2024-01" db="EMBL/GenBank/DDBJ databases">
        <title>The genomes of 5 underutilized Papilionoideae crops provide insights into root nodulation and disease resistance.</title>
        <authorList>
            <person name="Yuan L."/>
        </authorList>
    </citation>
    <scope>NUCLEOTIDE SEQUENCE [LARGE SCALE GENOMIC DNA]</scope>
    <source>
        <strain evidence="6">LY-2023</strain>
        <tissue evidence="6">Leaf</tissue>
    </source>
</reference>
<dbReference type="SUPFAM" id="SSF46689">
    <property type="entry name" value="Homeodomain-like"/>
    <property type="match status" value="1"/>
</dbReference>
<dbReference type="PROSITE" id="PS51294">
    <property type="entry name" value="HTH_MYB"/>
    <property type="match status" value="1"/>
</dbReference>
<dbReference type="SMART" id="SM00717">
    <property type="entry name" value="SANT"/>
    <property type="match status" value="1"/>
</dbReference>
<evidence type="ECO:0000259" key="4">
    <source>
        <dbReference type="PROSITE" id="PS50090"/>
    </source>
</evidence>
<feature type="region of interest" description="Disordered" evidence="3">
    <location>
        <begin position="52"/>
        <end position="74"/>
    </location>
</feature>
<dbReference type="PROSITE" id="PS50090">
    <property type="entry name" value="MYB_LIKE"/>
    <property type="match status" value="1"/>
</dbReference>
<comment type="subcellular location">
    <subcellularLocation>
        <location evidence="1">Nucleus</location>
    </subcellularLocation>
</comment>
<dbReference type="InterPro" id="IPR050560">
    <property type="entry name" value="MYB_TF"/>
</dbReference>
<keyword evidence="7" id="KW-1185">Reference proteome</keyword>
<dbReference type="Pfam" id="PF00249">
    <property type="entry name" value="Myb_DNA-binding"/>
    <property type="match status" value="1"/>
</dbReference>
<dbReference type="EMBL" id="JAYKXN010000002">
    <property type="protein sequence ID" value="KAK7309921.1"/>
    <property type="molecule type" value="Genomic_DNA"/>
</dbReference>
<evidence type="ECO:0000313" key="7">
    <source>
        <dbReference type="Proteomes" id="UP001359559"/>
    </source>
</evidence>
<evidence type="ECO:0000313" key="6">
    <source>
        <dbReference type="EMBL" id="KAK7309921.1"/>
    </source>
</evidence>
<protein>
    <submittedName>
        <fullName evidence="6">Uncharacterized protein</fullName>
    </submittedName>
</protein>
<dbReference type="GO" id="GO:0005634">
    <property type="term" value="C:nucleus"/>
    <property type="evidence" value="ECO:0007669"/>
    <property type="project" value="UniProtKB-SubCell"/>
</dbReference>
<dbReference type="Gene3D" id="1.10.10.60">
    <property type="entry name" value="Homeodomain-like"/>
    <property type="match status" value="1"/>
</dbReference>
<evidence type="ECO:0000256" key="3">
    <source>
        <dbReference type="SAM" id="MobiDB-lite"/>
    </source>
</evidence>
<feature type="compositionally biased region" description="Basic residues" evidence="3">
    <location>
        <begin position="52"/>
        <end position="63"/>
    </location>
</feature>
<evidence type="ECO:0000256" key="1">
    <source>
        <dbReference type="ARBA" id="ARBA00004123"/>
    </source>
</evidence>
<name>A0AAN9PTC3_CLITE</name>
<dbReference type="GO" id="GO:0000978">
    <property type="term" value="F:RNA polymerase II cis-regulatory region sequence-specific DNA binding"/>
    <property type="evidence" value="ECO:0007669"/>
    <property type="project" value="TreeGrafter"/>
</dbReference>
<evidence type="ECO:0000259" key="5">
    <source>
        <dbReference type="PROSITE" id="PS51294"/>
    </source>
</evidence>
<dbReference type="Proteomes" id="UP001359559">
    <property type="component" value="Unassembled WGS sequence"/>
</dbReference>
<dbReference type="PANTHER" id="PTHR45614:SF218">
    <property type="entry name" value="TRANSCRIPTION FACTOR MYB119-RELATED"/>
    <property type="match status" value="1"/>
</dbReference>
<comment type="caution">
    <text evidence="6">The sequence shown here is derived from an EMBL/GenBank/DDBJ whole genome shotgun (WGS) entry which is preliminary data.</text>
</comment>
<sequence>MLNMLQKDSWTKEEERILVETHPEIGNRWAEMAKLIPGRTENVIKKHWNAIKRRQNSRRKNKKAVPSNGKPQSSIFSDYIRTLTLITTTPFEDPALTQHQQHQLALP</sequence>
<dbReference type="GO" id="GO:0000981">
    <property type="term" value="F:DNA-binding transcription factor activity, RNA polymerase II-specific"/>
    <property type="evidence" value="ECO:0007669"/>
    <property type="project" value="TreeGrafter"/>
</dbReference>
<proteinExistence type="predicted"/>
<dbReference type="CDD" id="cd00167">
    <property type="entry name" value="SANT"/>
    <property type="match status" value="1"/>
</dbReference>
<dbReference type="AlphaFoldDB" id="A0AAN9PTC3"/>
<organism evidence="6 7">
    <name type="scientific">Clitoria ternatea</name>
    <name type="common">Butterfly pea</name>
    <dbReference type="NCBI Taxonomy" id="43366"/>
    <lineage>
        <taxon>Eukaryota</taxon>
        <taxon>Viridiplantae</taxon>
        <taxon>Streptophyta</taxon>
        <taxon>Embryophyta</taxon>
        <taxon>Tracheophyta</taxon>
        <taxon>Spermatophyta</taxon>
        <taxon>Magnoliopsida</taxon>
        <taxon>eudicotyledons</taxon>
        <taxon>Gunneridae</taxon>
        <taxon>Pentapetalae</taxon>
        <taxon>rosids</taxon>
        <taxon>fabids</taxon>
        <taxon>Fabales</taxon>
        <taxon>Fabaceae</taxon>
        <taxon>Papilionoideae</taxon>
        <taxon>50 kb inversion clade</taxon>
        <taxon>NPAAA clade</taxon>
        <taxon>indigoferoid/millettioid clade</taxon>
        <taxon>Phaseoleae</taxon>
        <taxon>Clitoria</taxon>
    </lineage>
</organism>
<keyword evidence="2" id="KW-0539">Nucleus</keyword>
<evidence type="ECO:0000256" key="2">
    <source>
        <dbReference type="ARBA" id="ARBA00023242"/>
    </source>
</evidence>
<dbReference type="InterPro" id="IPR009057">
    <property type="entry name" value="Homeodomain-like_sf"/>
</dbReference>